<accession>A0A7I8W3B1</accession>
<keyword evidence="6" id="KW-0458">Lysosome</keyword>
<evidence type="ECO:0000256" key="3">
    <source>
        <dbReference type="ARBA" id="ARBA00022729"/>
    </source>
</evidence>
<evidence type="ECO:0000256" key="1">
    <source>
        <dbReference type="ARBA" id="ARBA00004371"/>
    </source>
</evidence>
<dbReference type="AlphaFoldDB" id="A0A7I8W3B1"/>
<dbReference type="InterPro" id="IPR051887">
    <property type="entry name" value="GH18_Domain-Containing"/>
</dbReference>
<evidence type="ECO:0000256" key="9">
    <source>
        <dbReference type="ARBA" id="ARBA00074174"/>
    </source>
</evidence>
<evidence type="ECO:0000256" key="6">
    <source>
        <dbReference type="ARBA" id="ARBA00023228"/>
    </source>
</evidence>
<dbReference type="PROSITE" id="PS51910">
    <property type="entry name" value="GH18_2"/>
    <property type="match status" value="1"/>
</dbReference>
<evidence type="ECO:0000256" key="5">
    <source>
        <dbReference type="ARBA" id="ARBA00023180"/>
    </source>
</evidence>
<evidence type="ECO:0000256" key="7">
    <source>
        <dbReference type="ARBA" id="ARBA00023295"/>
    </source>
</evidence>
<dbReference type="InterPro" id="IPR017853">
    <property type="entry name" value="GH"/>
</dbReference>
<dbReference type="InterPro" id="IPR029070">
    <property type="entry name" value="Chitinase_insertion_sf"/>
</dbReference>
<dbReference type="InterPro" id="IPR001579">
    <property type="entry name" value="Glyco_hydro_18_chit_AS"/>
</dbReference>
<evidence type="ECO:0000256" key="11">
    <source>
        <dbReference type="RuleBase" id="RU004453"/>
    </source>
</evidence>
<dbReference type="GO" id="GO:0004568">
    <property type="term" value="F:chitinase activity"/>
    <property type="evidence" value="ECO:0007669"/>
    <property type="project" value="UniProtKB-ARBA"/>
</dbReference>
<evidence type="ECO:0000256" key="2">
    <source>
        <dbReference type="ARBA" id="ARBA00009336"/>
    </source>
</evidence>
<evidence type="ECO:0000256" key="8">
    <source>
        <dbReference type="ARBA" id="ARBA00055477"/>
    </source>
</evidence>
<evidence type="ECO:0000313" key="13">
    <source>
        <dbReference type="EMBL" id="CAD5122370.1"/>
    </source>
</evidence>
<organism evidence="13 14">
    <name type="scientific">Dimorphilus gyrociliatus</name>
    <dbReference type="NCBI Taxonomy" id="2664684"/>
    <lineage>
        <taxon>Eukaryota</taxon>
        <taxon>Metazoa</taxon>
        <taxon>Spiralia</taxon>
        <taxon>Lophotrochozoa</taxon>
        <taxon>Annelida</taxon>
        <taxon>Polychaeta</taxon>
        <taxon>Polychaeta incertae sedis</taxon>
        <taxon>Dinophilidae</taxon>
        <taxon>Dimorphilus</taxon>
    </lineage>
</organism>
<evidence type="ECO:0000256" key="4">
    <source>
        <dbReference type="ARBA" id="ARBA00022801"/>
    </source>
</evidence>
<feature type="domain" description="GH18" evidence="12">
    <location>
        <begin position="1"/>
        <end position="314"/>
    </location>
</feature>
<dbReference type="GO" id="GO:0008061">
    <property type="term" value="F:chitin binding"/>
    <property type="evidence" value="ECO:0007669"/>
    <property type="project" value="InterPro"/>
</dbReference>
<dbReference type="EMBL" id="CAJFCJ010000017">
    <property type="protein sequence ID" value="CAD5122370.1"/>
    <property type="molecule type" value="Genomic_DNA"/>
</dbReference>
<sequence length="333" mass="38958">MFSLRKNNWRAYNFTTLTTVVEVGYHDPQLVCFAHERRVRVVSIANYPTNQLSNSSARSQWVQDKLKFTLTQHLDGINFDFEDAISSTRIDLKDGLSKLVEETYRVFKKADPRLQITFDVAWSPDCIDQRCYDYFRIASSTDFLFVMSYDERSQIYDECIAWANSALNTTIHGVERYSKIGIPIEKLVLGVPWYGYDYPCIKYEVETRKCWIKKVPFRGVNCSDASGSQRNIEDIAAFSKNYTVHWEKIAESPYFTYFNNAKKIYHQIWFDNVDSLKIKYKYAIIRRLRGLGAWNADAVGKDQTKKMWSALPCYKCNEMRSDNSIVAYQLQNK</sequence>
<keyword evidence="7 10" id="KW-0326">Glycosidase</keyword>
<evidence type="ECO:0000256" key="10">
    <source>
        <dbReference type="RuleBase" id="RU000489"/>
    </source>
</evidence>
<dbReference type="FunFam" id="3.20.20.80:FF:000250">
    <property type="entry name" value="Probable di-N-acetylchitobiase 1"/>
    <property type="match status" value="1"/>
</dbReference>
<dbReference type="GO" id="GO:0009313">
    <property type="term" value="P:oligosaccharide catabolic process"/>
    <property type="evidence" value="ECO:0007669"/>
    <property type="project" value="TreeGrafter"/>
</dbReference>
<dbReference type="PANTHER" id="PTHR46290">
    <property type="entry name" value="DI-N-ACETYLCHITOBIASE"/>
    <property type="match status" value="1"/>
</dbReference>
<comment type="function">
    <text evidence="8">Involved in the degradation of asparagine-linked glycoproteins. Hydrolyze of N-acetyl-beta-D-glucosamine (1-4)N-acetylglucosamine chitobiose core from the reducing end of the bond, it requires prior cleavage by glycosylasparaginase.</text>
</comment>
<evidence type="ECO:0000259" key="12">
    <source>
        <dbReference type="PROSITE" id="PS51910"/>
    </source>
</evidence>
<dbReference type="GO" id="GO:0006032">
    <property type="term" value="P:chitin catabolic process"/>
    <property type="evidence" value="ECO:0007669"/>
    <property type="project" value="UniProtKB-ARBA"/>
</dbReference>
<dbReference type="InterPro" id="IPR001223">
    <property type="entry name" value="Glyco_hydro18_cat"/>
</dbReference>
<reference evidence="13 14" key="1">
    <citation type="submission" date="2020-08" db="EMBL/GenBank/DDBJ databases">
        <authorList>
            <person name="Hejnol A."/>
        </authorList>
    </citation>
    <scope>NUCLEOTIDE SEQUENCE [LARGE SCALE GENOMIC DNA]</scope>
</reference>
<dbReference type="OrthoDB" id="73875at2759"/>
<evidence type="ECO:0000313" key="14">
    <source>
        <dbReference type="Proteomes" id="UP000549394"/>
    </source>
</evidence>
<gene>
    <name evidence="13" type="ORF">DGYR_LOCUS10189</name>
</gene>
<dbReference type="Gene3D" id="3.10.50.10">
    <property type="match status" value="1"/>
</dbReference>
<name>A0A7I8W3B1_9ANNE</name>
<dbReference type="PROSITE" id="PS01095">
    <property type="entry name" value="GH18_1"/>
    <property type="match status" value="1"/>
</dbReference>
<dbReference type="FunFam" id="3.10.50.10:FF:000006">
    <property type="entry name" value="Chitobiase, di-N-acetyl"/>
    <property type="match status" value="1"/>
</dbReference>
<dbReference type="Proteomes" id="UP000549394">
    <property type="component" value="Unassembled WGS sequence"/>
</dbReference>
<comment type="subcellular location">
    <subcellularLocation>
        <location evidence="1">Lysosome</location>
    </subcellularLocation>
</comment>
<dbReference type="SMART" id="SM00636">
    <property type="entry name" value="Glyco_18"/>
    <property type="match status" value="1"/>
</dbReference>
<keyword evidence="3" id="KW-0732">Signal</keyword>
<proteinExistence type="inferred from homology"/>
<keyword evidence="4 10" id="KW-0378">Hydrolase</keyword>
<dbReference type="SUPFAM" id="SSF51445">
    <property type="entry name" value="(Trans)glycosidases"/>
    <property type="match status" value="1"/>
</dbReference>
<dbReference type="InterPro" id="IPR011583">
    <property type="entry name" value="Chitinase_II/V-like_cat"/>
</dbReference>
<comment type="caution">
    <text evidence="13">The sequence shown here is derived from an EMBL/GenBank/DDBJ whole genome shotgun (WGS) entry which is preliminary data.</text>
</comment>
<dbReference type="GO" id="GO:0005764">
    <property type="term" value="C:lysosome"/>
    <property type="evidence" value="ECO:0007669"/>
    <property type="project" value="UniProtKB-SubCell"/>
</dbReference>
<dbReference type="PANTHER" id="PTHR46290:SF1">
    <property type="entry name" value="DI-N-ACETYLCHITOBIASE"/>
    <property type="match status" value="1"/>
</dbReference>
<dbReference type="Gene3D" id="3.20.20.80">
    <property type="entry name" value="Glycosidases"/>
    <property type="match status" value="1"/>
</dbReference>
<dbReference type="Pfam" id="PF00704">
    <property type="entry name" value="Glyco_hydro_18"/>
    <property type="match status" value="1"/>
</dbReference>
<dbReference type="GO" id="GO:0005615">
    <property type="term" value="C:extracellular space"/>
    <property type="evidence" value="ECO:0007669"/>
    <property type="project" value="TreeGrafter"/>
</dbReference>
<comment type="similarity">
    <text evidence="2 11">Belongs to the glycosyl hydrolase 18 family.</text>
</comment>
<keyword evidence="5" id="KW-0325">Glycoprotein</keyword>
<keyword evidence="14" id="KW-1185">Reference proteome</keyword>
<protein>
    <recommendedName>
        <fullName evidence="9">Di-N-acetylchitobiase</fullName>
    </recommendedName>
</protein>